<dbReference type="Proteomes" id="UP001175211">
    <property type="component" value="Unassembled WGS sequence"/>
</dbReference>
<feature type="region of interest" description="Disordered" evidence="1">
    <location>
        <begin position="30"/>
        <end position="203"/>
    </location>
</feature>
<comment type="caution">
    <text evidence="2">The sequence shown here is derived from an EMBL/GenBank/DDBJ whole genome shotgun (WGS) entry which is preliminary data.</text>
</comment>
<keyword evidence="3" id="KW-1185">Reference proteome</keyword>
<dbReference type="EMBL" id="JAUEPS010000002">
    <property type="protein sequence ID" value="KAK0467705.1"/>
    <property type="molecule type" value="Genomic_DNA"/>
</dbReference>
<feature type="compositionally biased region" description="Acidic residues" evidence="1">
    <location>
        <begin position="175"/>
        <end position="186"/>
    </location>
</feature>
<evidence type="ECO:0000256" key="1">
    <source>
        <dbReference type="SAM" id="MobiDB-lite"/>
    </source>
</evidence>
<feature type="compositionally biased region" description="Basic residues" evidence="1">
    <location>
        <begin position="191"/>
        <end position="203"/>
    </location>
</feature>
<dbReference type="GeneID" id="85352703"/>
<protein>
    <submittedName>
        <fullName evidence="2">Uncharacterized protein</fullName>
    </submittedName>
</protein>
<accession>A0AA39NLC6</accession>
<proteinExistence type="predicted"/>
<sequence length="508" mass="56550">MSAQGKRKKVTFNNLSSFPPLLLCPVVPASSCSKPSSKAVKPSSKADKPLNKATKPSSNVVKSLTKDIKPSSKTAQVKSAQSKGPVHAVPKPQAQQGAAVPLRRVLAPKDTNKSLGRRFPTPQTSDAIEPEDLEDHAQEVSENEGQDFKEGDESANELGFGSEDDVGDESKSENEGEGGNDDEDGNEVGQKRRKKNQVGPRKKRYCRGYSKRQNWVLNMCHTIGKLIPHTISLFTPVDDIMWAGAKHSNKAIACFRLGIKESQGTDTNKVRYNILMLCLEDLVNNILALLKLVHKTGQGFNHIDTGHLLCPQIHLKKFNKSDHFLYDLANGKVKVTASEWLSFLYDLEDKEKGLMRGFLLLHQRLTQQSEMAPSETVFPRSMAYPQSRVGKLPMWPVKMDGLNKMVHSTFLFSTIVSSICLRVTLMTEWALETLTWWNDLCYLGKCLGTLTNVRTWTNQRTSTLPRAQLQGWLLVERLMLKPGSMLPAAAAIEDATLEYDNDNAMETN</sequence>
<evidence type="ECO:0000313" key="3">
    <source>
        <dbReference type="Proteomes" id="UP001175211"/>
    </source>
</evidence>
<reference evidence="2" key="1">
    <citation type="submission" date="2023-06" db="EMBL/GenBank/DDBJ databases">
        <authorList>
            <consortium name="Lawrence Berkeley National Laboratory"/>
            <person name="Ahrendt S."/>
            <person name="Sahu N."/>
            <person name="Indic B."/>
            <person name="Wong-Bajracharya J."/>
            <person name="Merenyi Z."/>
            <person name="Ke H.-M."/>
            <person name="Monk M."/>
            <person name="Kocsube S."/>
            <person name="Drula E."/>
            <person name="Lipzen A."/>
            <person name="Balint B."/>
            <person name="Henrissat B."/>
            <person name="Andreopoulos B."/>
            <person name="Martin F.M."/>
            <person name="Harder C.B."/>
            <person name="Rigling D."/>
            <person name="Ford K.L."/>
            <person name="Foster G.D."/>
            <person name="Pangilinan J."/>
            <person name="Papanicolaou A."/>
            <person name="Barry K."/>
            <person name="LaButti K."/>
            <person name="Viragh M."/>
            <person name="Koriabine M."/>
            <person name="Yan M."/>
            <person name="Riley R."/>
            <person name="Champramary S."/>
            <person name="Plett K.L."/>
            <person name="Tsai I.J."/>
            <person name="Slot J."/>
            <person name="Sipos G."/>
            <person name="Plett J."/>
            <person name="Nagy L.G."/>
            <person name="Grigoriev I.V."/>
        </authorList>
    </citation>
    <scope>NUCLEOTIDE SEQUENCE</scope>
    <source>
        <strain evidence="2">CCBAS 213</strain>
    </source>
</reference>
<feature type="compositionally biased region" description="Low complexity" evidence="1">
    <location>
        <begin position="30"/>
        <end position="43"/>
    </location>
</feature>
<gene>
    <name evidence="2" type="ORF">EV420DRAFT_1473560</name>
</gene>
<organism evidence="2 3">
    <name type="scientific">Armillaria tabescens</name>
    <name type="common">Ringless honey mushroom</name>
    <name type="synonym">Agaricus tabescens</name>
    <dbReference type="NCBI Taxonomy" id="1929756"/>
    <lineage>
        <taxon>Eukaryota</taxon>
        <taxon>Fungi</taxon>
        <taxon>Dikarya</taxon>
        <taxon>Basidiomycota</taxon>
        <taxon>Agaricomycotina</taxon>
        <taxon>Agaricomycetes</taxon>
        <taxon>Agaricomycetidae</taxon>
        <taxon>Agaricales</taxon>
        <taxon>Marasmiineae</taxon>
        <taxon>Physalacriaceae</taxon>
        <taxon>Desarmillaria</taxon>
    </lineage>
</organism>
<dbReference type="RefSeq" id="XP_060337980.1">
    <property type="nucleotide sequence ID" value="XM_060469155.1"/>
</dbReference>
<dbReference type="Pfam" id="PF20414">
    <property type="entry name" value="DUF6698"/>
    <property type="match status" value="1"/>
</dbReference>
<dbReference type="InterPro" id="IPR046521">
    <property type="entry name" value="DUF6698"/>
</dbReference>
<dbReference type="AlphaFoldDB" id="A0AA39NLC6"/>
<name>A0AA39NLC6_ARMTA</name>
<evidence type="ECO:0000313" key="2">
    <source>
        <dbReference type="EMBL" id="KAK0467705.1"/>
    </source>
</evidence>
<feature type="compositionally biased region" description="Polar residues" evidence="1">
    <location>
        <begin position="71"/>
        <end position="82"/>
    </location>
</feature>